<dbReference type="CDD" id="cd08662">
    <property type="entry name" value="M13"/>
    <property type="match status" value="1"/>
</dbReference>
<evidence type="ECO:0000256" key="4">
    <source>
        <dbReference type="ARBA" id="ARBA00022670"/>
    </source>
</evidence>
<evidence type="ECO:0000313" key="11">
    <source>
        <dbReference type="EMBL" id="KAK9738308.1"/>
    </source>
</evidence>
<dbReference type="PROSITE" id="PS51885">
    <property type="entry name" value="NEPRILYSIN"/>
    <property type="match status" value="1"/>
</dbReference>
<dbReference type="PANTHER" id="PTHR11733">
    <property type="entry name" value="ZINC METALLOPROTEASE FAMILY M13 NEPRILYSIN-RELATED"/>
    <property type="match status" value="1"/>
</dbReference>
<proteinExistence type="inferred from homology"/>
<name>A0AAW1LVN8_POPJA</name>
<gene>
    <name evidence="11" type="ORF">QE152_g9985</name>
</gene>
<dbReference type="Pfam" id="PF01431">
    <property type="entry name" value="Peptidase_M13"/>
    <property type="match status" value="1"/>
</dbReference>
<dbReference type="Gene3D" id="3.40.390.10">
    <property type="entry name" value="Collagenase (Catalytic Domain)"/>
    <property type="match status" value="2"/>
</dbReference>
<keyword evidence="12" id="KW-1185">Reference proteome</keyword>
<evidence type="ECO:0000256" key="8">
    <source>
        <dbReference type="ARBA" id="ARBA00023049"/>
    </source>
</evidence>
<keyword evidence="4" id="KW-0645">Protease</keyword>
<evidence type="ECO:0000256" key="1">
    <source>
        <dbReference type="ARBA" id="ARBA00001947"/>
    </source>
</evidence>
<comment type="subcellular location">
    <subcellularLocation>
        <location evidence="2">Cell membrane</location>
        <topology evidence="2">Single-pass type II membrane protein</topology>
    </subcellularLocation>
</comment>
<evidence type="ECO:0000256" key="2">
    <source>
        <dbReference type="ARBA" id="ARBA00004401"/>
    </source>
</evidence>
<dbReference type="InterPro" id="IPR024079">
    <property type="entry name" value="MetalloPept_cat_dom_sf"/>
</dbReference>
<evidence type="ECO:0000259" key="9">
    <source>
        <dbReference type="Pfam" id="PF01431"/>
    </source>
</evidence>
<evidence type="ECO:0000313" key="12">
    <source>
        <dbReference type="Proteomes" id="UP001458880"/>
    </source>
</evidence>
<comment type="cofactor">
    <cofactor evidence="1">
        <name>Zn(2+)</name>
        <dbReference type="ChEBI" id="CHEBI:29105"/>
    </cofactor>
</comment>
<dbReference type="Pfam" id="PF05649">
    <property type="entry name" value="Peptidase_M13_N"/>
    <property type="match status" value="1"/>
</dbReference>
<accession>A0AAW1LVN8</accession>
<comment type="similarity">
    <text evidence="3">Belongs to the peptidase M13 family.</text>
</comment>
<comment type="caution">
    <text evidence="11">The sequence shown here is derived from an EMBL/GenBank/DDBJ whole genome shotgun (WGS) entry which is preliminary data.</text>
</comment>
<evidence type="ECO:0000256" key="6">
    <source>
        <dbReference type="ARBA" id="ARBA00022801"/>
    </source>
</evidence>
<dbReference type="GO" id="GO:0005886">
    <property type="term" value="C:plasma membrane"/>
    <property type="evidence" value="ECO:0007669"/>
    <property type="project" value="UniProtKB-SubCell"/>
</dbReference>
<dbReference type="GO" id="GO:0046872">
    <property type="term" value="F:metal ion binding"/>
    <property type="evidence" value="ECO:0007669"/>
    <property type="project" value="UniProtKB-KW"/>
</dbReference>
<dbReference type="GO" id="GO:0004222">
    <property type="term" value="F:metalloendopeptidase activity"/>
    <property type="evidence" value="ECO:0007669"/>
    <property type="project" value="InterPro"/>
</dbReference>
<dbReference type="InterPro" id="IPR008753">
    <property type="entry name" value="Peptidase_M13_N"/>
</dbReference>
<dbReference type="Proteomes" id="UP001458880">
    <property type="component" value="Unassembled WGS sequence"/>
</dbReference>
<keyword evidence="8" id="KW-0482">Metalloprotease</keyword>
<dbReference type="PRINTS" id="PR00786">
    <property type="entry name" value="NEPRILYSIN"/>
</dbReference>
<evidence type="ECO:0000256" key="3">
    <source>
        <dbReference type="ARBA" id="ARBA00007357"/>
    </source>
</evidence>
<feature type="domain" description="Peptidase M13 N-terminal" evidence="10">
    <location>
        <begin position="2"/>
        <end position="115"/>
    </location>
</feature>
<keyword evidence="7" id="KW-0862">Zinc</keyword>
<dbReference type="EMBL" id="JASPKY010000088">
    <property type="protein sequence ID" value="KAK9738308.1"/>
    <property type="molecule type" value="Genomic_DNA"/>
</dbReference>
<evidence type="ECO:0000259" key="10">
    <source>
        <dbReference type="Pfam" id="PF05649"/>
    </source>
</evidence>
<protein>
    <submittedName>
        <fullName evidence="11">Peptidase family M13</fullName>
    </submittedName>
</protein>
<sequence length="375" mass="43565">MARLFTYMAPDSDQVLREAFDTYYANQGYTVYDRPRYCLRKILGYPNNIEYSMAVTHEYQKYHFNVNKLQQAAEMIGDIHAAFKEILNSSDWMDDETKLNALTKADGMITLLGYPEFVEDPQTLDEYYDDLRICTWEHFWNTQRARSRSQALNFEQIALPRNRELWTLSPLEVNGYYNRATNRIMFPVSMLNPTFFDGSISAIDYGRIGAIIGHEITHGFDANGKNYNEEGVMVNWWSTDTANLFAERTACFVEQYAKYYIEEIGVYVDASKTLNENLADNGGVRAAYKAFQKLKSRTTTLKTTEDFTPEQLFFIGFGTMWCMVETDYYLEQMYKSNSYPPGRYRVNGAVSNMEEFAEAFNCPVGISLNFIYSRY</sequence>
<keyword evidence="6" id="KW-0378">Hydrolase</keyword>
<feature type="domain" description="Peptidase M13 C-terminal" evidence="9">
    <location>
        <begin position="174"/>
        <end position="366"/>
    </location>
</feature>
<evidence type="ECO:0000256" key="5">
    <source>
        <dbReference type="ARBA" id="ARBA00022723"/>
    </source>
</evidence>
<dbReference type="GO" id="GO:0016485">
    <property type="term" value="P:protein processing"/>
    <property type="evidence" value="ECO:0007669"/>
    <property type="project" value="TreeGrafter"/>
</dbReference>
<dbReference type="InterPro" id="IPR000718">
    <property type="entry name" value="Peptidase_M13"/>
</dbReference>
<dbReference type="AlphaFoldDB" id="A0AAW1LVN8"/>
<dbReference type="InterPro" id="IPR018497">
    <property type="entry name" value="Peptidase_M13_C"/>
</dbReference>
<reference evidence="11 12" key="1">
    <citation type="journal article" date="2024" name="BMC Genomics">
        <title>De novo assembly and annotation of Popillia japonica's genome with initial clues to its potential as an invasive pest.</title>
        <authorList>
            <person name="Cucini C."/>
            <person name="Boschi S."/>
            <person name="Funari R."/>
            <person name="Cardaioli E."/>
            <person name="Iannotti N."/>
            <person name="Marturano G."/>
            <person name="Paoli F."/>
            <person name="Bruttini M."/>
            <person name="Carapelli A."/>
            <person name="Frati F."/>
            <person name="Nardi F."/>
        </authorList>
    </citation>
    <scope>NUCLEOTIDE SEQUENCE [LARGE SCALE GENOMIC DNA]</scope>
    <source>
        <strain evidence="11">DMR45628</strain>
    </source>
</reference>
<keyword evidence="5" id="KW-0479">Metal-binding</keyword>
<organism evidence="11 12">
    <name type="scientific">Popillia japonica</name>
    <name type="common">Japanese beetle</name>
    <dbReference type="NCBI Taxonomy" id="7064"/>
    <lineage>
        <taxon>Eukaryota</taxon>
        <taxon>Metazoa</taxon>
        <taxon>Ecdysozoa</taxon>
        <taxon>Arthropoda</taxon>
        <taxon>Hexapoda</taxon>
        <taxon>Insecta</taxon>
        <taxon>Pterygota</taxon>
        <taxon>Neoptera</taxon>
        <taxon>Endopterygota</taxon>
        <taxon>Coleoptera</taxon>
        <taxon>Polyphaga</taxon>
        <taxon>Scarabaeiformia</taxon>
        <taxon>Scarabaeidae</taxon>
        <taxon>Rutelinae</taxon>
        <taxon>Popillia</taxon>
    </lineage>
</organism>
<evidence type="ECO:0000256" key="7">
    <source>
        <dbReference type="ARBA" id="ARBA00022833"/>
    </source>
</evidence>
<dbReference type="SUPFAM" id="SSF55486">
    <property type="entry name" value="Metalloproteases ('zincins'), catalytic domain"/>
    <property type="match status" value="1"/>
</dbReference>
<dbReference type="PANTHER" id="PTHR11733:SF167">
    <property type="entry name" value="FI17812P1-RELATED"/>
    <property type="match status" value="1"/>
</dbReference>